<dbReference type="EC" id="5.1.1.1" evidence="7"/>
<dbReference type="GO" id="GO:0005829">
    <property type="term" value="C:cytosol"/>
    <property type="evidence" value="ECO:0007669"/>
    <property type="project" value="TreeGrafter"/>
</dbReference>
<dbReference type="PANTHER" id="PTHR30511:SF0">
    <property type="entry name" value="ALANINE RACEMASE, CATABOLIC-RELATED"/>
    <property type="match status" value="1"/>
</dbReference>
<sequence>MENLTSWVDVDLDVLSNNIKIIKDFIGETKMLAVVKADAYGHGIVPVALTAIESGADFIGVSGLDEGILLRKSGIEAPILVFNTILPEQAEKIIQFDLTATVCSLDVVQALHEAAKRLNIKTRIHIKVDTGFGRFGILPEHTLKFVKIINSDFRAVDIEGIYTHFSTASSAAITRNQFEKFQSVTNKIRESGFNIPLRHACNSIATIKYPEMHLDMVRVGNLMYGLCPVGNLNIKKTAKVFSRIIFIKKLPRGHNVGYGNKYTTKRPTTVAVIPFGYYDGLELLVPQPNGVLDGLKSFLKQVLLGFGISRQDRKVRIKGRTFNIIGKIGMQNCMVDVTDLKDDIFIGEQVELSTRKVNLCYNLPRVYHREDEIFVDLRQRTVKFDTGNHYHYERGSEQFIG</sequence>
<evidence type="ECO:0000313" key="7">
    <source>
        <dbReference type="EMBL" id="AYO30517.1"/>
    </source>
</evidence>
<dbReference type="SMART" id="SM01005">
    <property type="entry name" value="Ala_racemase_C"/>
    <property type="match status" value="1"/>
</dbReference>
<feature type="binding site" evidence="5">
    <location>
        <position position="330"/>
    </location>
    <ligand>
        <name>substrate</name>
    </ligand>
</feature>
<gene>
    <name evidence="7" type="primary">alr</name>
    <name evidence="7" type="ORF">D2962_07690</name>
</gene>
<name>A0A3G2R6P9_9FIRM</name>
<evidence type="ECO:0000256" key="4">
    <source>
        <dbReference type="PIRSR" id="PIRSR600821-50"/>
    </source>
</evidence>
<dbReference type="SUPFAM" id="SSF50621">
    <property type="entry name" value="Alanine racemase C-terminal domain-like"/>
    <property type="match status" value="1"/>
</dbReference>
<keyword evidence="3 7" id="KW-0413">Isomerase</keyword>
<dbReference type="GO" id="GO:0030170">
    <property type="term" value="F:pyridoxal phosphate binding"/>
    <property type="evidence" value="ECO:0007669"/>
    <property type="project" value="TreeGrafter"/>
</dbReference>
<dbReference type="CDD" id="cd00430">
    <property type="entry name" value="PLPDE_III_AR"/>
    <property type="match status" value="1"/>
</dbReference>
<dbReference type="RefSeq" id="WP_122014642.1">
    <property type="nucleotide sequence ID" value="NZ_CP033169.1"/>
</dbReference>
<dbReference type="KEGG" id="bacg:D2962_07690"/>
<dbReference type="Pfam" id="PF01168">
    <property type="entry name" value="Ala_racemase_N"/>
    <property type="match status" value="1"/>
</dbReference>
<dbReference type="Pfam" id="PF00842">
    <property type="entry name" value="Ala_racemase_C"/>
    <property type="match status" value="1"/>
</dbReference>
<proteinExistence type="predicted"/>
<dbReference type="Gene3D" id="3.20.20.10">
    <property type="entry name" value="Alanine racemase"/>
    <property type="match status" value="1"/>
</dbReference>
<dbReference type="InterPro" id="IPR001608">
    <property type="entry name" value="Ala_racemase_N"/>
</dbReference>
<protein>
    <submittedName>
        <fullName evidence="7">Alanine racemase</fullName>
        <ecNumber evidence="7">5.1.1.1</ecNumber>
    </submittedName>
</protein>
<evidence type="ECO:0000259" key="6">
    <source>
        <dbReference type="SMART" id="SM01005"/>
    </source>
</evidence>
<dbReference type="Proteomes" id="UP000280960">
    <property type="component" value="Chromosome"/>
</dbReference>
<evidence type="ECO:0000256" key="3">
    <source>
        <dbReference type="ARBA" id="ARBA00023235"/>
    </source>
</evidence>
<dbReference type="InterPro" id="IPR011079">
    <property type="entry name" value="Ala_racemase_C"/>
</dbReference>
<dbReference type="InterPro" id="IPR000821">
    <property type="entry name" value="Ala_racemase"/>
</dbReference>
<evidence type="ECO:0000256" key="1">
    <source>
        <dbReference type="ARBA" id="ARBA00001933"/>
    </source>
</evidence>
<feature type="modified residue" description="N6-(pyridoxal phosphate)lysine" evidence="4">
    <location>
        <position position="36"/>
    </location>
</feature>
<dbReference type="InterPro" id="IPR009006">
    <property type="entry name" value="Ala_racemase/Decarboxylase_C"/>
</dbReference>
<evidence type="ECO:0000256" key="5">
    <source>
        <dbReference type="PIRSR" id="PIRSR600821-52"/>
    </source>
</evidence>
<dbReference type="EMBL" id="CP033169">
    <property type="protein sequence ID" value="AYO30517.1"/>
    <property type="molecule type" value="Genomic_DNA"/>
</dbReference>
<dbReference type="GO" id="GO:0030632">
    <property type="term" value="P:D-alanine biosynthetic process"/>
    <property type="evidence" value="ECO:0007669"/>
    <property type="project" value="TreeGrafter"/>
</dbReference>
<dbReference type="AlphaFoldDB" id="A0A3G2R6P9"/>
<dbReference type="FunFam" id="3.20.20.10:FF:000002">
    <property type="entry name" value="Alanine racemase"/>
    <property type="match status" value="1"/>
</dbReference>
<evidence type="ECO:0000256" key="2">
    <source>
        <dbReference type="ARBA" id="ARBA00022898"/>
    </source>
</evidence>
<organism evidence="7 8">
    <name type="scientific">Biomaibacter acetigenes</name>
    <dbReference type="NCBI Taxonomy" id="2316383"/>
    <lineage>
        <taxon>Bacteria</taxon>
        <taxon>Bacillati</taxon>
        <taxon>Bacillota</taxon>
        <taxon>Clostridia</taxon>
        <taxon>Thermosediminibacterales</taxon>
        <taxon>Tepidanaerobacteraceae</taxon>
        <taxon>Biomaibacter</taxon>
    </lineage>
</organism>
<accession>A0A3G2R6P9</accession>
<keyword evidence="2 4" id="KW-0663">Pyridoxal phosphate</keyword>
<dbReference type="GO" id="GO:0008784">
    <property type="term" value="F:alanine racemase activity"/>
    <property type="evidence" value="ECO:0007669"/>
    <property type="project" value="UniProtKB-EC"/>
</dbReference>
<reference evidence="7 8" key="1">
    <citation type="submission" date="2018-10" db="EMBL/GenBank/DDBJ databases">
        <authorList>
            <person name="Zhang X."/>
        </authorList>
    </citation>
    <scope>NUCLEOTIDE SEQUENCE [LARGE SCALE GENOMIC DNA]</scope>
    <source>
        <strain evidence="7 8">SK-G1</strain>
    </source>
</reference>
<keyword evidence="8" id="KW-1185">Reference proteome</keyword>
<dbReference type="InterPro" id="IPR020622">
    <property type="entry name" value="Ala_racemase_pyridoxalP-BS"/>
</dbReference>
<feature type="domain" description="Alanine racemase C-terminal" evidence="6">
    <location>
        <begin position="237"/>
        <end position="368"/>
    </location>
</feature>
<dbReference type="PANTHER" id="PTHR30511">
    <property type="entry name" value="ALANINE RACEMASE"/>
    <property type="match status" value="1"/>
</dbReference>
<evidence type="ECO:0000313" key="8">
    <source>
        <dbReference type="Proteomes" id="UP000280960"/>
    </source>
</evidence>
<dbReference type="SUPFAM" id="SSF51419">
    <property type="entry name" value="PLP-binding barrel"/>
    <property type="match status" value="1"/>
</dbReference>
<dbReference type="InterPro" id="IPR029066">
    <property type="entry name" value="PLP-binding_barrel"/>
</dbReference>
<dbReference type="Gene3D" id="2.40.37.10">
    <property type="entry name" value="Lyase, Ornithine Decarboxylase, Chain A, domain 1"/>
    <property type="match status" value="1"/>
</dbReference>
<dbReference type="PROSITE" id="PS00395">
    <property type="entry name" value="ALANINE_RACEMASE"/>
    <property type="match status" value="1"/>
</dbReference>
<dbReference type="NCBIfam" id="TIGR00492">
    <property type="entry name" value="alr"/>
    <property type="match status" value="1"/>
</dbReference>
<comment type="cofactor">
    <cofactor evidence="1 4">
        <name>pyridoxal 5'-phosphate</name>
        <dbReference type="ChEBI" id="CHEBI:597326"/>
    </cofactor>
</comment>
<dbReference type="PRINTS" id="PR00992">
    <property type="entry name" value="ALARACEMASE"/>
</dbReference>
<feature type="binding site" evidence="5">
    <location>
        <position position="134"/>
    </location>
    <ligand>
        <name>substrate</name>
    </ligand>
</feature>